<organism evidence="1 2">
    <name type="scientific">Acidihalobacter prosperus</name>
    <dbReference type="NCBI Taxonomy" id="160660"/>
    <lineage>
        <taxon>Bacteria</taxon>
        <taxon>Pseudomonadati</taxon>
        <taxon>Pseudomonadota</taxon>
        <taxon>Gammaproteobacteria</taxon>
        <taxon>Chromatiales</taxon>
        <taxon>Ectothiorhodospiraceae</taxon>
        <taxon>Acidihalobacter</taxon>
    </lineage>
</organism>
<dbReference type="Pfam" id="PF06853">
    <property type="entry name" value="DUF1249"/>
    <property type="match status" value="1"/>
</dbReference>
<evidence type="ECO:0000313" key="1">
    <source>
        <dbReference type="EMBL" id="OBS10728.1"/>
    </source>
</evidence>
<dbReference type="InterPro" id="IPR009659">
    <property type="entry name" value="DUF1249"/>
</dbReference>
<keyword evidence="2" id="KW-1185">Reference proteome</keyword>
<dbReference type="RefSeq" id="WP_038092079.1">
    <property type="nucleotide sequence ID" value="NZ_JQSG02000001.1"/>
</dbReference>
<dbReference type="Proteomes" id="UP000029273">
    <property type="component" value="Unassembled WGS sequence"/>
</dbReference>
<protein>
    <recommendedName>
        <fullName evidence="3">DUF1249 domain-containing protein</fullName>
    </recommendedName>
</protein>
<dbReference type="PANTHER" id="PTHR38774">
    <property type="entry name" value="CYTOPLASMIC PROTEIN-RELATED"/>
    <property type="match status" value="1"/>
</dbReference>
<dbReference type="AlphaFoldDB" id="A0A1A6C833"/>
<name>A0A1A6C833_9GAMM</name>
<dbReference type="PANTHER" id="PTHR38774:SF1">
    <property type="entry name" value="CYTOPLASMIC PROTEIN"/>
    <property type="match status" value="1"/>
</dbReference>
<dbReference type="EMBL" id="JQSG02000001">
    <property type="protein sequence ID" value="OBS10728.1"/>
    <property type="molecule type" value="Genomic_DNA"/>
</dbReference>
<proteinExistence type="predicted"/>
<dbReference type="OrthoDB" id="9793663at2"/>
<sequence>MFIQHRYPGHLFSAPRSFASLMELYEQNYIALRRLCPRLPAQGEHWVSAPQGAPRLYLSLIEHTRYTSSLELTHRFDAPPDDILAPSLSVRIYHDARQAEVLMRHGANPAGSRHPAFGSPDGTGELRARWSANRFLNRWLHYCLGQGHTFSGGRAARAGSLVPTAE</sequence>
<evidence type="ECO:0000313" key="2">
    <source>
        <dbReference type="Proteomes" id="UP000029273"/>
    </source>
</evidence>
<gene>
    <name evidence="1" type="ORF">Thpro_020444</name>
</gene>
<accession>A0A1A6C833</accession>
<evidence type="ECO:0008006" key="3">
    <source>
        <dbReference type="Google" id="ProtNLM"/>
    </source>
</evidence>
<comment type="caution">
    <text evidence="1">The sequence shown here is derived from an EMBL/GenBank/DDBJ whole genome shotgun (WGS) entry which is preliminary data.</text>
</comment>
<reference evidence="1 2" key="1">
    <citation type="journal article" date="2014" name="Genome Announc.">
        <title>Draft Genome Sequence of the Iron-Oxidizing, Acidophilic, and Halotolerant 'Thiobacillus prosperus' Type Strain DSM 5130.</title>
        <authorList>
            <person name="Ossandon F.J."/>
            <person name="Cardenas J.P."/>
            <person name="Corbett M."/>
            <person name="Quatrini R."/>
            <person name="Holmes D.S."/>
            <person name="Watkin E."/>
        </authorList>
    </citation>
    <scope>NUCLEOTIDE SEQUENCE [LARGE SCALE GENOMIC DNA]</scope>
    <source>
        <strain evidence="1 2">DSM 5130</strain>
    </source>
</reference>